<keyword evidence="1" id="KW-0472">Membrane</keyword>
<keyword evidence="1" id="KW-0812">Transmembrane</keyword>
<organism evidence="2 3">
    <name type="scientific">Paenimyroides aestuarii</name>
    <dbReference type="NCBI Taxonomy" id="2968490"/>
    <lineage>
        <taxon>Bacteria</taxon>
        <taxon>Pseudomonadati</taxon>
        <taxon>Bacteroidota</taxon>
        <taxon>Flavobacteriia</taxon>
        <taxon>Flavobacteriales</taxon>
        <taxon>Flavobacteriaceae</taxon>
        <taxon>Paenimyroides</taxon>
    </lineage>
</organism>
<feature type="transmembrane region" description="Helical" evidence="1">
    <location>
        <begin position="7"/>
        <end position="27"/>
    </location>
</feature>
<proteinExistence type="predicted"/>
<evidence type="ECO:0008006" key="4">
    <source>
        <dbReference type="Google" id="ProtNLM"/>
    </source>
</evidence>
<accession>A0ABY5NPF2</accession>
<keyword evidence="1" id="KW-1133">Transmembrane helix</keyword>
<evidence type="ECO:0000313" key="2">
    <source>
        <dbReference type="EMBL" id="UUV20430.1"/>
    </source>
</evidence>
<dbReference type="RefSeq" id="WP_257498331.1">
    <property type="nucleotide sequence ID" value="NZ_CP102382.1"/>
</dbReference>
<reference evidence="2 3" key="1">
    <citation type="submission" date="2022-08" db="EMBL/GenBank/DDBJ databases">
        <title>Myroides zhujiangensis sp. nov., a novel bacterium isolated from sediment in the Pearl River Estuary.</title>
        <authorList>
            <person name="Cui L."/>
        </authorList>
    </citation>
    <scope>NUCLEOTIDE SEQUENCE [LARGE SCALE GENOMIC DNA]</scope>
    <source>
        <strain evidence="2 3">SCSIO 72103</strain>
    </source>
</reference>
<sequence length="272" mass="31955">MMKKSVVFMGLVMALIMLVLVPLLAYLFTHKSWIIDLTGKNELGDAIGGTTAPIIGICSVVFTFMAFYIQYEFNKRQNEILKLQVKINIRQSLEPYFIYLIDSLKKFKLENNSNKKITYNGDYIEPQNQGDLMKLKYQVSNVFVGIMDFKASHHTIRNLQLSDLFVYEKQIYFDEHVIDEYVFHVNTVFKFLSYNIEIDNGEDKNEIIEEFLFKYLSSLSINETYFNSYYLMIFHTDFAIACKNILLKSIENLPADRKKTFLTEVYHYKIAK</sequence>
<dbReference type="Proteomes" id="UP001317001">
    <property type="component" value="Chromosome"/>
</dbReference>
<keyword evidence="3" id="KW-1185">Reference proteome</keyword>
<evidence type="ECO:0000256" key="1">
    <source>
        <dbReference type="SAM" id="Phobius"/>
    </source>
</evidence>
<name>A0ABY5NPF2_9FLAO</name>
<protein>
    <recommendedName>
        <fullName evidence="4">Phage abortive infection protein</fullName>
    </recommendedName>
</protein>
<feature type="transmembrane region" description="Helical" evidence="1">
    <location>
        <begin position="47"/>
        <end position="69"/>
    </location>
</feature>
<evidence type="ECO:0000313" key="3">
    <source>
        <dbReference type="Proteomes" id="UP001317001"/>
    </source>
</evidence>
<dbReference type="EMBL" id="CP102382">
    <property type="protein sequence ID" value="UUV20430.1"/>
    <property type="molecule type" value="Genomic_DNA"/>
</dbReference>
<gene>
    <name evidence="2" type="ORF">NPX36_08620</name>
</gene>